<feature type="transmembrane region" description="Helical" evidence="1">
    <location>
        <begin position="120"/>
        <end position="140"/>
    </location>
</feature>
<evidence type="ECO:0000256" key="1">
    <source>
        <dbReference type="SAM" id="Phobius"/>
    </source>
</evidence>
<keyword evidence="7" id="KW-1185">Reference proteome</keyword>
<keyword evidence="2" id="KW-0732">Signal</keyword>
<evidence type="ECO:0000313" key="8">
    <source>
        <dbReference type="Proteomes" id="UP000325113"/>
    </source>
</evidence>
<sequence>MRRTAALVAVLLALALGAAKAAPAGALPAASDAQTLAGHGRPRKHHARFIRGVDAATARALAGKGFDDHSFRQQAQARAATATEAAAKSELESLASACDQAAQRARGGGSMAALLFIRNIPIMIGGLGMGFAAGVLLWFFNSPSTFALFLARRVGIDPSMVTQAAASANAVEEK</sequence>
<proteinExistence type="predicted"/>
<gene>
    <name evidence="5" type="ORF">FNF27_05917</name>
    <name evidence="4" type="ORF">FNF29_02217</name>
    <name evidence="3" type="ORF">FNF31_07266</name>
</gene>
<dbReference type="Proteomes" id="UP000323011">
    <property type="component" value="Unassembled WGS sequence"/>
</dbReference>
<comment type="caution">
    <text evidence="3">The sequence shown here is derived from an EMBL/GenBank/DDBJ whole genome shotgun (WGS) entry which is preliminary data.</text>
</comment>
<feature type="chain" id="PRO_5036365907" evidence="2">
    <location>
        <begin position="22"/>
        <end position="174"/>
    </location>
</feature>
<evidence type="ECO:0000313" key="5">
    <source>
        <dbReference type="EMBL" id="KAA0172562.1"/>
    </source>
</evidence>
<evidence type="ECO:0000256" key="2">
    <source>
        <dbReference type="SAM" id="SignalP"/>
    </source>
</evidence>
<feature type="signal peptide" evidence="2">
    <location>
        <begin position="1"/>
        <end position="21"/>
    </location>
</feature>
<keyword evidence="1" id="KW-0812">Transmembrane</keyword>
<evidence type="ECO:0000313" key="6">
    <source>
        <dbReference type="Proteomes" id="UP000322899"/>
    </source>
</evidence>
<dbReference type="Proteomes" id="UP000325113">
    <property type="component" value="Unassembled WGS sequence"/>
</dbReference>
<evidence type="ECO:0000313" key="3">
    <source>
        <dbReference type="EMBL" id="KAA0149160.1"/>
    </source>
</evidence>
<name>A0A5A8CAV7_CAFRO</name>
<dbReference type="EMBL" id="VLTO01000046">
    <property type="protein sequence ID" value="KAA0172562.1"/>
    <property type="molecule type" value="Genomic_DNA"/>
</dbReference>
<keyword evidence="1" id="KW-0472">Membrane</keyword>
<organism evidence="3 8">
    <name type="scientific">Cafeteria roenbergensis</name>
    <name type="common">Marine flagellate</name>
    <dbReference type="NCBI Taxonomy" id="33653"/>
    <lineage>
        <taxon>Eukaryota</taxon>
        <taxon>Sar</taxon>
        <taxon>Stramenopiles</taxon>
        <taxon>Bigyra</taxon>
        <taxon>Opalozoa</taxon>
        <taxon>Bicosoecida</taxon>
        <taxon>Cafeteriaceae</taxon>
        <taxon>Cafeteria</taxon>
    </lineage>
</organism>
<evidence type="ECO:0000313" key="4">
    <source>
        <dbReference type="EMBL" id="KAA0154688.1"/>
    </source>
</evidence>
<dbReference type="EMBL" id="VLTN01000010">
    <property type="protein sequence ID" value="KAA0154688.1"/>
    <property type="molecule type" value="Genomic_DNA"/>
</dbReference>
<reference evidence="6 7" key="1">
    <citation type="submission" date="2019-07" db="EMBL/GenBank/DDBJ databases">
        <title>Genomes of Cafeteria roenbergensis.</title>
        <authorList>
            <person name="Fischer M.G."/>
            <person name="Hackl T."/>
            <person name="Roman M."/>
        </authorList>
    </citation>
    <scope>NUCLEOTIDE SEQUENCE [LARGE SCALE GENOMIC DNA]</scope>
    <source>
        <strain evidence="4 7">BVI</strain>
        <strain evidence="3 8">Cflag</strain>
        <strain evidence="5 6">E4-10P</strain>
    </source>
</reference>
<protein>
    <submittedName>
        <fullName evidence="3">Uncharacterized protein</fullName>
    </submittedName>
</protein>
<accession>A0A5A8CAV7</accession>
<dbReference type="AlphaFoldDB" id="A0A5A8CAV7"/>
<evidence type="ECO:0000313" key="7">
    <source>
        <dbReference type="Proteomes" id="UP000323011"/>
    </source>
</evidence>
<dbReference type="EMBL" id="VLTM01000139">
    <property type="protein sequence ID" value="KAA0149160.1"/>
    <property type="molecule type" value="Genomic_DNA"/>
</dbReference>
<keyword evidence="1" id="KW-1133">Transmembrane helix</keyword>
<dbReference type="Proteomes" id="UP000322899">
    <property type="component" value="Unassembled WGS sequence"/>
</dbReference>